<accession>A0ABD3AXY7</accession>
<reference evidence="2 3" key="1">
    <citation type="submission" date="2024-11" db="EMBL/GenBank/DDBJ databases">
        <title>A near-complete genome assembly of Cinchona calisaya.</title>
        <authorList>
            <person name="Lian D.C."/>
            <person name="Zhao X.W."/>
            <person name="Wei L."/>
        </authorList>
    </citation>
    <scope>NUCLEOTIDE SEQUENCE [LARGE SCALE GENOMIC DNA]</scope>
    <source>
        <tissue evidence="2">Nenye</tissue>
    </source>
</reference>
<protein>
    <recommendedName>
        <fullName evidence="4">Aspartate racemase</fullName>
    </recommendedName>
</protein>
<dbReference type="GO" id="GO:0016853">
    <property type="term" value="F:isomerase activity"/>
    <property type="evidence" value="ECO:0007669"/>
    <property type="project" value="UniProtKB-KW"/>
</dbReference>
<proteinExistence type="predicted"/>
<dbReference type="PANTHER" id="PTHR21198:SF9">
    <property type="entry name" value="ASPARTATE RACEMASE"/>
    <property type="match status" value="1"/>
</dbReference>
<name>A0ABD3AXY7_9GENT</name>
<keyword evidence="1" id="KW-0413">Isomerase</keyword>
<organism evidence="2 3">
    <name type="scientific">Cinchona calisaya</name>
    <dbReference type="NCBI Taxonomy" id="153742"/>
    <lineage>
        <taxon>Eukaryota</taxon>
        <taxon>Viridiplantae</taxon>
        <taxon>Streptophyta</taxon>
        <taxon>Embryophyta</taxon>
        <taxon>Tracheophyta</taxon>
        <taxon>Spermatophyta</taxon>
        <taxon>Magnoliopsida</taxon>
        <taxon>eudicotyledons</taxon>
        <taxon>Gunneridae</taxon>
        <taxon>Pentapetalae</taxon>
        <taxon>asterids</taxon>
        <taxon>lamiids</taxon>
        <taxon>Gentianales</taxon>
        <taxon>Rubiaceae</taxon>
        <taxon>Cinchonoideae</taxon>
        <taxon>Cinchoneae</taxon>
        <taxon>Cinchona</taxon>
    </lineage>
</organism>
<dbReference type="Pfam" id="PF01177">
    <property type="entry name" value="Asp_Glu_race"/>
    <property type="match status" value="1"/>
</dbReference>
<evidence type="ECO:0000313" key="3">
    <source>
        <dbReference type="Proteomes" id="UP001630127"/>
    </source>
</evidence>
<dbReference type="Gene3D" id="3.40.50.1860">
    <property type="match status" value="2"/>
</dbReference>
<dbReference type="InterPro" id="IPR015942">
    <property type="entry name" value="Asp/Glu/hydantoin_racemase"/>
</dbReference>
<comment type="caution">
    <text evidence="2">The sequence shown here is derived from an EMBL/GenBank/DDBJ whole genome shotgun (WGS) entry which is preliminary data.</text>
</comment>
<evidence type="ECO:0000256" key="1">
    <source>
        <dbReference type="ARBA" id="ARBA00023235"/>
    </source>
</evidence>
<dbReference type="SUPFAM" id="SSF53681">
    <property type="entry name" value="Aspartate/glutamate racemase"/>
    <property type="match status" value="2"/>
</dbReference>
<sequence>MSNKVMSLSIHNLSVCRSRTSFRTKFSPSMAVQIPFSSVSTEENRNLTEFKRVSSTVLMRCKVPDPWINQENTVGVLGGLSASSTLTFLEKFVWRSSRNAKESIPFIVCSDSTIKSEVSMYSALVNSKDAQIELLQLHRGIIAENLRCKRTFLEQSGARCIVMPCHVSHIWHREVSKGCSVMFLDVGDCVARELKEANLKPLEAGRKVLIGVLARDAALVANFYQEKLQSQGFEVVLPDKPTMEHMILPAIEALNKKDIEGARNLLRVAIQVLLVKAVNIIILAADELQGLLPCSDPLLKKCVDPMDSLARSTIQWAQSTKDGT</sequence>
<dbReference type="Proteomes" id="UP001630127">
    <property type="component" value="Unassembled WGS sequence"/>
</dbReference>
<dbReference type="AlphaFoldDB" id="A0ABD3AXY7"/>
<dbReference type="InterPro" id="IPR001920">
    <property type="entry name" value="Asp/Glu_race"/>
</dbReference>
<evidence type="ECO:0000313" key="2">
    <source>
        <dbReference type="EMBL" id="KAL3535834.1"/>
    </source>
</evidence>
<dbReference type="EMBL" id="JBJUIK010000002">
    <property type="protein sequence ID" value="KAL3535834.1"/>
    <property type="molecule type" value="Genomic_DNA"/>
</dbReference>
<keyword evidence="3" id="KW-1185">Reference proteome</keyword>
<gene>
    <name evidence="2" type="ORF">ACH5RR_004295</name>
</gene>
<dbReference type="PANTHER" id="PTHR21198">
    <property type="entry name" value="GLUTAMATE RACEMASE"/>
    <property type="match status" value="1"/>
</dbReference>
<evidence type="ECO:0008006" key="4">
    <source>
        <dbReference type="Google" id="ProtNLM"/>
    </source>
</evidence>